<sequence length="281" mass="32117">MPNIIDAICTLLTNKQTQIKEYQNTHNRINSVGDSLENFIADLFCDTLKEVDEQVRLKRKSEVFSYLGNNSNPPDFMLKNGDAIEVKKIENFNSALALNSSYPKAKLYANSPMITSFCKECEEWEQKDMIYAVGVTSKNHIKSLVFVYGEDYAASSEIYEHIKSTIKSGVESIGGVEFAATNELGRVNKVDPLGITYLRICQMWHMQNPLKTFEYIYKRDESKEFSFMCIINDEKFHSFTNCDKLLNLINQMHGAKISDVLIKNPNNPAILKPAKLITYEF</sequence>
<keyword evidence="2" id="KW-1185">Reference proteome</keyword>
<dbReference type="EMBL" id="CAJHOF010000010">
    <property type="protein sequence ID" value="CAD7288904.1"/>
    <property type="molecule type" value="Genomic_DNA"/>
</dbReference>
<gene>
    <name evidence="1" type="ORF">LMG7974_01215</name>
</gene>
<evidence type="ECO:0000313" key="2">
    <source>
        <dbReference type="Proteomes" id="UP000789803"/>
    </source>
</evidence>
<dbReference type="RefSeq" id="WP_229933008.1">
    <property type="nucleotide sequence ID" value="NZ_CAJHOF010000010.1"/>
</dbReference>
<organism evidence="1 2">
    <name type="scientific">Campylobacter majalis</name>
    <dbReference type="NCBI Taxonomy" id="2790656"/>
    <lineage>
        <taxon>Bacteria</taxon>
        <taxon>Pseudomonadati</taxon>
        <taxon>Campylobacterota</taxon>
        <taxon>Epsilonproteobacteria</taxon>
        <taxon>Campylobacterales</taxon>
        <taxon>Campylobacteraceae</taxon>
        <taxon>Campylobacter</taxon>
    </lineage>
</organism>
<dbReference type="InterPro" id="IPR019046">
    <property type="entry name" value="Restrct_endonuc_II_NgoPII"/>
</dbReference>
<comment type="caution">
    <text evidence="1">The sequence shown here is derived from an EMBL/GenBank/DDBJ whole genome shotgun (WGS) entry which is preliminary data.</text>
</comment>
<evidence type="ECO:0000313" key="1">
    <source>
        <dbReference type="EMBL" id="CAD7288904.1"/>
    </source>
</evidence>
<proteinExistence type="predicted"/>
<protein>
    <recommendedName>
        <fullName evidence="3">Restriction endonuclease</fullName>
    </recommendedName>
</protein>
<dbReference type="Proteomes" id="UP000789803">
    <property type="component" value="Unassembled WGS sequence"/>
</dbReference>
<evidence type="ECO:0008006" key="3">
    <source>
        <dbReference type="Google" id="ProtNLM"/>
    </source>
</evidence>
<name>A0ABN7K8P2_9BACT</name>
<reference evidence="1 2" key="1">
    <citation type="submission" date="2020-11" db="EMBL/GenBank/DDBJ databases">
        <authorList>
            <person name="Peeters C."/>
        </authorList>
    </citation>
    <scope>NUCLEOTIDE SEQUENCE [LARGE SCALE GENOMIC DNA]</scope>
    <source>
        <strain evidence="1 2">LMG 7974</strain>
    </source>
</reference>
<accession>A0ABN7K8P2</accession>
<dbReference type="Pfam" id="PF09521">
    <property type="entry name" value="RE_NgoPII"/>
    <property type="match status" value="1"/>
</dbReference>